<evidence type="ECO:0000313" key="1">
    <source>
        <dbReference type="EMBL" id="KAF2889243.1"/>
    </source>
</evidence>
<sequence>MLLVDQLDTKLFFNLRFYTSLLHVCSYGVHFEEDNRLLPTLCGDPTLCNEQETCEAITECAVGRRSLEITRTHNLKRCGFEGKIEKVCCPTDETKTREPIITRISEKG</sequence>
<accession>A0A8K0G8F1</accession>
<comment type="caution">
    <text evidence="1">The sequence shown here is derived from an EMBL/GenBank/DDBJ whole genome shotgun (WGS) entry which is preliminary data.</text>
</comment>
<evidence type="ECO:0000313" key="2">
    <source>
        <dbReference type="Proteomes" id="UP000801492"/>
    </source>
</evidence>
<organism evidence="1 2">
    <name type="scientific">Ignelater luminosus</name>
    <name type="common">Cucubano</name>
    <name type="synonym">Pyrophorus luminosus</name>
    <dbReference type="NCBI Taxonomy" id="2038154"/>
    <lineage>
        <taxon>Eukaryota</taxon>
        <taxon>Metazoa</taxon>
        <taxon>Ecdysozoa</taxon>
        <taxon>Arthropoda</taxon>
        <taxon>Hexapoda</taxon>
        <taxon>Insecta</taxon>
        <taxon>Pterygota</taxon>
        <taxon>Neoptera</taxon>
        <taxon>Endopterygota</taxon>
        <taxon>Coleoptera</taxon>
        <taxon>Polyphaga</taxon>
        <taxon>Elateriformia</taxon>
        <taxon>Elateroidea</taxon>
        <taxon>Elateridae</taxon>
        <taxon>Agrypninae</taxon>
        <taxon>Pyrophorini</taxon>
        <taxon>Ignelater</taxon>
    </lineage>
</organism>
<dbReference type="EMBL" id="VTPC01069156">
    <property type="protein sequence ID" value="KAF2889243.1"/>
    <property type="molecule type" value="Genomic_DNA"/>
</dbReference>
<name>A0A8K0G8F1_IGNLU</name>
<keyword evidence="2" id="KW-1185">Reference proteome</keyword>
<proteinExistence type="predicted"/>
<reference evidence="1" key="1">
    <citation type="submission" date="2019-08" db="EMBL/GenBank/DDBJ databases">
        <title>The genome of the North American firefly Photinus pyralis.</title>
        <authorList>
            <consortium name="Photinus pyralis genome working group"/>
            <person name="Fallon T.R."/>
            <person name="Sander Lower S.E."/>
            <person name="Weng J.-K."/>
        </authorList>
    </citation>
    <scope>NUCLEOTIDE SEQUENCE</scope>
    <source>
        <strain evidence="1">TRF0915ILg1</strain>
        <tissue evidence="1">Whole body</tissue>
    </source>
</reference>
<dbReference type="Proteomes" id="UP000801492">
    <property type="component" value="Unassembled WGS sequence"/>
</dbReference>
<protein>
    <recommendedName>
        <fullName evidence="3">Clip domain-containing protein</fullName>
    </recommendedName>
</protein>
<dbReference type="AlphaFoldDB" id="A0A8K0G8F1"/>
<gene>
    <name evidence="1" type="ORF">ILUMI_16930</name>
</gene>
<evidence type="ECO:0008006" key="3">
    <source>
        <dbReference type="Google" id="ProtNLM"/>
    </source>
</evidence>